<proteinExistence type="predicted"/>
<reference evidence="1" key="1">
    <citation type="submission" date="2018-05" db="EMBL/GenBank/DDBJ databases">
        <authorList>
            <person name="Lanie J.A."/>
            <person name="Ng W.-L."/>
            <person name="Kazmierczak K.M."/>
            <person name="Andrzejewski T.M."/>
            <person name="Davidsen T.M."/>
            <person name="Wayne K.J."/>
            <person name="Tettelin H."/>
            <person name="Glass J.I."/>
            <person name="Rusch D."/>
            <person name="Podicherti R."/>
            <person name="Tsui H.-C.T."/>
            <person name="Winkler M.E."/>
        </authorList>
    </citation>
    <scope>NUCLEOTIDE SEQUENCE</scope>
</reference>
<sequence length="266" mass="30045">MLKIAILAAGKRVREMQKSSGKKILPASLLKKWKDIQNNNTLDVLRLEELESELNQFGQINEAGERIADSNENGLSSFAIGSEETGHSITEGSLTCEDGRQILVFFGNGLKSAINMFVATQVLLGEKPTQTYFTGLARPFPPGYKQTFYTYYVKKKLFYKNSQIWNRLKRSIYQETRQKGINPRLTTFGEEPDMLYIALTSKESERATVFVRNSGTENKIGIHLRGSVKNAAKLKSVGQKCAKVLLSSMKDFENHLYKLEEDICNQ</sequence>
<feature type="non-terminal residue" evidence="1">
    <location>
        <position position="266"/>
    </location>
</feature>
<accession>A0A382Y110</accession>
<organism evidence="1">
    <name type="scientific">marine metagenome</name>
    <dbReference type="NCBI Taxonomy" id="408172"/>
    <lineage>
        <taxon>unclassified sequences</taxon>
        <taxon>metagenomes</taxon>
        <taxon>ecological metagenomes</taxon>
    </lineage>
</organism>
<evidence type="ECO:0000313" key="1">
    <source>
        <dbReference type="EMBL" id="SVD76864.1"/>
    </source>
</evidence>
<dbReference type="EMBL" id="UINC01172006">
    <property type="protein sequence ID" value="SVD76864.1"/>
    <property type="molecule type" value="Genomic_DNA"/>
</dbReference>
<name>A0A382Y110_9ZZZZ</name>
<dbReference type="AlphaFoldDB" id="A0A382Y110"/>
<evidence type="ECO:0008006" key="2">
    <source>
        <dbReference type="Google" id="ProtNLM"/>
    </source>
</evidence>
<gene>
    <name evidence="1" type="ORF">METZ01_LOCUS429718</name>
</gene>
<protein>
    <recommendedName>
        <fullName evidence="2">Alpha-D-phosphohexomutase alpha/beta/alpha domain-containing protein</fullName>
    </recommendedName>
</protein>